<dbReference type="Gene3D" id="3.30.530.20">
    <property type="match status" value="1"/>
</dbReference>
<protein>
    <submittedName>
        <fullName evidence="1">Polyketide cyclase / dehydrase and lipid transport</fullName>
    </submittedName>
</protein>
<dbReference type="Pfam" id="PF10604">
    <property type="entry name" value="Polyketide_cyc2"/>
    <property type="match status" value="1"/>
</dbReference>
<dbReference type="STRING" id="86666.SAMN04490247_1909"/>
<dbReference type="InterPro" id="IPR019587">
    <property type="entry name" value="Polyketide_cyclase/dehydratase"/>
</dbReference>
<evidence type="ECO:0000313" key="1">
    <source>
        <dbReference type="EMBL" id="SDJ43749.1"/>
    </source>
</evidence>
<dbReference type="EMBL" id="FNEV01000005">
    <property type="protein sequence ID" value="SDJ43749.1"/>
    <property type="molecule type" value="Genomic_DNA"/>
</dbReference>
<evidence type="ECO:0000313" key="2">
    <source>
        <dbReference type="Proteomes" id="UP000199225"/>
    </source>
</evidence>
<dbReference type="AlphaFoldDB" id="A0A1G8TQD8"/>
<gene>
    <name evidence="1" type="ORF">SAMN04490247_1909</name>
</gene>
<proteinExistence type="predicted"/>
<organism evidence="1 2">
    <name type="scientific">Salimicrobium halophilum</name>
    <dbReference type="NCBI Taxonomy" id="86666"/>
    <lineage>
        <taxon>Bacteria</taxon>
        <taxon>Bacillati</taxon>
        <taxon>Bacillota</taxon>
        <taxon>Bacilli</taxon>
        <taxon>Bacillales</taxon>
        <taxon>Bacillaceae</taxon>
        <taxon>Salimicrobium</taxon>
    </lineage>
</organism>
<name>A0A1G8TQD8_9BACI</name>
<reference evidence="2" key="1">
    <citation type="submission" date="2016-10" db="EMBL/GenBank/DDBJ databases">
        <authorList>
            <person name="Varghese N."/>
            <person name="Submissions S."/>
        </authorList>
    </citation>
    <scope>NUCLEOTIDE SEQUENCE [LARGE SCALE GENOMIC DNA]</scope>
    <source>
        <strain evidence="2">DSM 4771</strain>
    </source>
</reference>
<dbReference type="OrthoDB" id="2360771at2"/>
<dbReference type="InterPro" id="IPR023393">
    <property type="entry name" value="START-like_dom_sf"/>
</dbReference>
<dbReference type="CDD" id="cd07812">
    <property type="entry name" value="SRPBCC"/>
    <property type="match status" value="1"/>
</dbReference>
<sequence length="156" mass="18543">MITWKEEIMIEADIDTVWGLFKDEHIKRIMPQVEEHALIEKEEHEVGARHRQTYREGKRTETYIVTTTAYENTEEYRKKEVTFTVGRAFDIRTSYEFHKIGEEETKLVYEGTNEGVNILGKVMLKFATEKNNKKVVREFLERVKEEAEKEKTDVHS</sequence>
<dbReference type="Proteomes" id="UP000199225">
    <property type="component" value="Unassembled WGS sequence"/>
</dbReference>
<dbReference type="SUPFAM" id="SSF55961">
    <property type="entry name" value="Bet v1-like"/>
    <property type="match status" value="1"/>
</dbReference>
<dbReference type="RefSeq" id="WP_093193638.1">
    <property type="nucleotide sequence ID" value="NZ_FNEV01000005.1"/>
</dbReference>
<accession>A0A1G8TQD8</accession>
<keyword evidence="2" id="KW-1185">Reference proteome</keyword>